<accession>A0A284QSY1</accession>
<sequence>MTSLLGNDILLCRCVLSLPFQHTHSAGLEGIVCLSKHAFSLVSLRRHIKNDALAGYYDHTRSLAEMYSHVPDSELRYIAHTIHFLPAHSCPTS</sequence>
<dbReference type="Proteomes" id="UP000219338">
    <property type="component" value="Unassembled WGS sequence"/>
</dbReference>
<organism evidence="1 2">
    <name type="scientific">Armillaria ostoyae</name>
    <name type="common">Armillaria root rot fungus</name>
    <dbReference type="NCBI Taxonomy" id="47428"/>
    <lineage>
        <taxon>Eukaryota</taxon>
        <taxon>Fungi</taxon>
        <taxon>Dikarya</taxon>
        <taxon>Basidiomycota</taxon>
        <taxon>Agaricomycotina</taxon>
        <taxon>Agaricomycetes</taxon>
        <taxon>Agaricomycetidae</taxon>
        <taxon>Agaricales</taxon>
        <taxon>Marasmiineae</taxon>
        <taxon>Physalacriaceae</taxon>
        <taxon>Armillaria</taxon>
    </lineage>
</organism>
<proteinExistence type="predicted"/>
<keyword evidence="2" id="KW-1185">Reference proteome</keyword>
<name>A0A284QSY1_ARMOS</name>
<dbReference type="EMBL" id="FUEG01000002">
    <property type="protein sequence ID" value="SJK99570.1"/>
    <property type="molecule type" value="Genomic_DNA"/>
</dbReference>
<evidence type="ECO:0000313" key="1">
    <source>
        <dbReference type="EMBL" id="SJK99570.1"/>
    </source>
</evidence>
<reference evidence="2" key="1">
    <citation type="journal article" date="2017" name="Nat. Ecol. Evol.">
        <title>Genome expansion and lineage-specific genetic innovations in the forest pathogenic fungi Armillaria.</title>
        <authorList>
            <person name="Sipos G."/>
            <person name="Prasanna A.N."/>
            <person name="Walter M.C."/>
            <person name="O'Connor E."/>
            <person name="Balint B."/>
            <person name="Krizsan K."/>
            <person name="Kiss B."/>
            <person name="Hess J."/>
            <person name="Varga T."/>
            <person name="Slot J."/>
            <person name="Riley R."/>
            <person name="Boka B."/>
            <person name="Rigling D."/>
            <person name="Barry K."/>
            <person name="Lee J."/>
            <person name="Mihaltcheva S."/>
            <person name="LaButti K."/>
            <person name="Lipzen A."/>
            <person name="Waldron R."/>
            <person name="Moloney N.M."/>
            <person name="Sperisen C."/>
            <person name="Kredics L."/>
            <person name="Vagvoelgyi C."/>
            <person name="Patrignani A."/>
            <person name="Fitzpatrick D."/>
            <person name="Nagy I."/>
            <person name="Doyle S."/>
            <person name="Anderson J.B."/>
            <person name="Grigoriev I.V."/>
            <person name="Gueldener U."/>
            <person name="Muensterkoetter M."/>
            <person name="Nagy L.G."/>
        </authorList>
    </citation>
    <scope>NUCLEOTIDE SEQUENCE [LARGE SCALE GENOMIC DNA]</scope>
    <source>
        <strain evidence="2">C18/9</strain>
    </source>
</reference>
<protein>
    <submittedName>
        <fullName evidence="1">Uncharacterized protein</fullName>
    </submittedName>
</protein>
<dbReference type="AlphaFoldDB" id="A0A284QSY1"/>
<gene>
    <name evidence="1" type="ORF">ARMOST_02878</name>
</gene>
<evidence type="ECO:0000313" key="2">
    <source>
        <dbReference type="Proteomes" id="UP000219338"/>
    </source>
</evidence>